<dbReference type="Proteomes" id="UP001570846">
    <property type="component" value="Unassembled WGS sequence"/>
</dbReference>
<sequence>MPGLTAVALTALSALMACLAFITVLAET</sequence>
<comment type="caution">
    <text evidence="1">The sequence shown here is derived from an EMBL/GenBank/DDBJ whole genome shotgun (WGS) entry which is preliminary data.</text>
</comment>
<organism evidence="1 2">
    <name type="scientific">Rufibacter glacialis</name>
    <dbReference type="NCBI Taxonomy" id="1259555"/>
    <lineage>
        <taxon>Bacteria</taxon>
        <taxon>Pseudomonadati</taxon>
        <taxon>Bacteroidota</taxon>
        <taxon>Cytophagia</taxon>
        <taxon>Cytophagales</taxon>
        <taxon>Hymenobacteraceae</taxon>
        <taxon>Rufibacter</taxon>
    </lineage>
</organism>
<proteinExistence type="predicted"/>
<evidence type="ECO:0000313" key="2">
    <source>
        <dbReference type="Proteomes" id="UP001570846"/>
    </source>
</evidence>
<protein>
    <submittedName>
        <fullName evidence="1">Uncharacterized protein</fullName>
    </submittedName>
</protein>
<gene>
    <name evidence="1" type="ORF">ACD591_01130</name>
</gene>
<keyword evidence="2" id="KW-1185">Reference proteome</keyword>
<evidence type="ECO:0000313" key="1">
    <source>
        <dbReference type="EMBL" id="MFA1769876.1"/>
    </source>
</evidence>
<dbReference type="RefSeq" id="WP_225840737.1">
    <property type="nucleotide sequence ID" value="NZ_BMMG01000002.1"/>
</dbReference>
<dbReference type="EMBL" id="JBGOGF010000001">
    <property type="protein sequence ID" value="MFA1769876.1"/>
    <property type="molecule type" value="Genomic_DNA"/>
</dbReference>
<reference evidence="1 2" key="1">
    <citation type="submission" date="2024-08" db="EMBL/GenBank/DDBJ databases">
        <authorList>
            <person name="Wei W."/>
        </authorList>
    </citation>
    <scope>NUCLEOTIDE SEQUENCE [LARGE SCALE GENOMIC DNA]</scope>
    <source>
        <strain evidence="1 2">XU2</strain>
    </source>
</reference>
<accession>A0ABV4R9Z7</accession>
<name>A0ABV4R9Z7_9BACT</name>